<keyword evidence="4" id="KW-1185">Reference proteome</keyword>
<dbReference type="Proteomes" id="UP000250088">
    <property type="component" value="Chromosome"/>
</dbReference>
<gene>
    <name evidence="3" type="ORF">B1756_09605</name>
</gene>
<evidence type="ECO:0000313" key="4">
    <source>
        <dbReference type="Proteomes" id="UP000250088"/>
    </source>
</evidence>
<feature type="transmembrane region" description="Helical" evidence="2">
    <location>
        <begin position="12"/>
        <end position="31"/>
    </location>
</feature>
<name>A0A2Z2I0Y8_9EURY</name>
<reference evidence="4" key="1">
    <citation type="submission" date="2017-02" db="EMBL/GenBank/DDBJ databases">
        <title>Natronthermophilus aegyptiacus gen. nov.,sp. nov., an aerobic, extremely halophilic alkalithermophilic archaeon isolated from the athalassohaline Wadi An Natrun, Egypt.</title>
        <authorList>
            <person name="Zhao B."/>
        </authorList>
    </citation>
    <scope>NUCLEOTIDE SEQUENCE [LARGE SCALE GENOMIC DNA]</scope>
    <source>
        <strain evidence="4">JW/NM-HA 15</strain>
    </source>
</reference>
<dbReference type="Pfam" id="PF26045">
    <property type="entry name" value="OB_2TM_halo"/>
    <property type="match status" value="1"/>
</dbReference>
<protein>
    <submittedName>
        <fullName evidence="3">Uncharacterized protein</fullName>
    </submittedName>
</protein>
<evidence type="ECO:0000313" key="3">
    <source>
        <dbReference type="EMBL" id="ARS89958.1"/>
    </source>
</evidence>
<dbReference type="OrthoDB" id="206389at2157"/>
<dbReference type="EMBL" id="CP019893">
    <property type="protein sequence ID" value="ARS89958.1"/>
    <property type="molecule type" value="Genomic_DNA"/>
</dbReference>
<evidence type="ECO:0000256" key="2">
    <source>
        <dbReference type="SAM" id="Phobius"/>
    </source>
</evidence>
<keyword evidence="2" id="KW-1133">Transmembrane helix</keyword>
<evidence type="ECO:0000256" key="1">
    <source>
        <dbReference type="SAM" id="MobiDB-lite"/>
    </source>
</evidence>
<feature type="transmembrane region" description="Helical" evidence="2">
    <location>
        <begin position="127"/>
        <end position="145"/>
    </location>
</feature>
<dbReference type="RefSeq" id="WP_086888337.1">
    <property type="nucleotide sequence ID" value="NZ_CP019893.1"/>
</dbReference>
<dbReference type="InterPro" id="IPR058927">
    <property type="entry name" value="OB_2TM"/>
</dbReference>
<feature type="region of interest" description="Disordered" evidence="1">
    <location>
        <begin position="173"/>
        <end position="218"/>
    </location>
</feature>
<dbReference type="GeneID" id="32894335"/>
<keyword evidence="2" id="KW-0472">Membrane</keyword>
<feature type="compositionally biased region" description="Low complexity" evidence="1">
    <location>
        <begin position="196"/>
        <end position="212"/>
    </location>
</feature>
<dbReference type="KEGG" id="naj:B1756_09605"/>
<keyword evidence="2" id="KW-0812">Transmembrane</keyword>
<feature type="compositionally biased region" description="Basic and acidic residues" evidence="1">
    <location>
        <begin position="185"/>
        <end position="194"/>
    </location>
</feature>
<accession>A0A2Z2I0Y8</accession>
<sequence>MTTHEPFGQIGRVLIAIALVGCLVGLIVGYGEVGNEPLGDRLPTEDEFAPEPDAYVGERVVVVGTIVETDPVVMEVTYGDDRTTEFVLEGYVAEPSMDSRELVTGDLVDESTIVVVGSETREPWESYYMYGVSAVAVLWVVVRFVRGWRFDRAQLAFVPRATPAVQARPEACVQGHHQRQPQRTIHRERVHETATDDPPTVTTAERNATTTTPGNDDA</sequence>
<dbReference type="AlphaFoldDB" id="A0A2Z2I0Y8"/>
<proteinExistence type="predicted"/>
<organism evidence="3 4">
    <name type="scientific">Natrarchaeobaculum aegyptiacum</name>
    <dbReference type="NCBI Taxonomy" id="745377"/>
    <lineage>
        <taxon>Archaea</taxon>
        <taxon>Methanobacteriati</taxon>
        <taxon>Methanobacteriota</taxon>
        <taxon>Stenosarchaea group</taxon>
        <taxon>Halobacteria</taxon>
        <taxon>Halobacteriales</taxon>
        <taxon>Natrialbaceae</taxon>
        <taxon>Natrarchaeobaculum</taxon>
    </lineage>
</organism>